<feature type="region of interest" description="Disordered" evidence="1">
    <location>
        <begin position="679"/>
        <end position="699"/>
    </location>
</feature>
<dbReference type="Proteomes" id="UP000775547">
    <property type="component" value="Unassembled WGS sequence"/>
</dbReference>
<evidence type="ECO:0000313" key="3">
    <source>
        <dbReference type="Proteomes" id="UP000775547"/>
    </source>
</evidence>
<keyword evidence="3" id="KW-1185">Reference proteome</keyword>
<reference evidence="2" key="2">
    <citation type="submission" date="2021-10" db="EMBL/GenBank/DDBJ databases">
        <title>Phylogenomics reveals ancestral predisposition of the termite-cultivated fungus Termitomyces towards a domesticated lifestyle.</title>
        <authorList>
            <person name="Auxier B."/>
            <person name="Grum-Grzhimaylo A."/>
            <person name="Cardenas M.E."/>
            <person name="Lodge J.D."/>
            <person name="Laessoe T."/>
            <person name="Pedersen O."/>
            <person name="Smith M.E."/>
            <person name="Kuyper T.W."/>
            <person name="Franco-Molano E.A."/>
            <person name="Baroni T.J."/>
            <person name="Aanen D.K."/>
        </authorList>
    </citation>
    <scope>NUCLEOTIDE SEQUENCE</scope>
    <source>
        <strain evidence="2">AP01</strain>
        <tissue evidence="2">Mycelium</tissue>
    </source>
</reference>
<feature type="compositionally biased region" description="Polar residues" evidence="1">
    <location>
        <begin position="38"/>
        <end position="54"/>
    </location>
</feature>
<dbReference type="OrthoDB" id="2931579at2759"/>
<dbReference type="AlphaFoldDB" id="A0A9P7G8S5"/>
<reference evidence="2" key="1">
    <citation type="submission" date="2020-07" db="EMBL/GenBank/DDBJ databases">
        <authorList>
            <person name="Nieuwenhuis M."/>
            <person name="Van De Peppel L.J.J."/>
        </authorList>
    </citation>
    <scope>NUCLEOTIDE SEQUENCE</scope>
    <source>
        <strain evidence="2">AP01</strain>
        <tissue evidence="2">Mycelium</tissue>
    </source>
</reference>
<proteinExistence type="predicted"/>
<evidence type="ECO:0000313" key="2">
    <source>
        <dbReference type="EMBL" id="KAG5642820.1"/>
    </source>
</evidence>
<name>A0A9P7G8S5_9AGAR</name>
<feature type="compositionally biased region" description="Acidic residues" evidence="1">
    <location>
        <begin position="689"/>
        <end position="699"/>
    </location>
</feature>
<dbReference type="EMBL" id="JABCKV010000154">
    <property type="protein sequence ID" value="KAG5642820.1"/>
    <property type="molecule type" value="Genomic_DNA"/>
</dbReference>
<feature type="region of interest" description="Disordered" evidence="1">
    <location>
        <begin position="1"/>
        <end position="57"/>
    </location>
</feature>
<protein>
    <recommendedName>
        <fullName evidence="4">Protein kinase domain-containing protein</fullName>
    </recommendedName>
</protein>
<gene>
    <name evidence="2" type="ORF">DXG03_002079</name>
</gene>
<evidence type="ECO:0000256" key="1">
    <source>
        <dbReference type="SAM" id="MobiDB-lite"/>
    </source>
</evidence>
<accession>A0A9P7G8S5</accession>
<comment type="caution">
    <text evidence="2">The sequence shown here is derived from an EMBL/GenBank/DDBJ whole genome shotgun (WGS) entry which is preliminary data.</text>
</comment>
<evidence type="ECO:0008006" key="4">
    <source>
        <dbReference type="Google" id="ProtNLM"/>
    </source>
</evidence>
<organism evidence="2 3">
    <name type="scientific">Asterophora parasitica</name>
    <dbReference type="NCBI Taxonomy" id="117018"/>
    <lineage>
        <taxon>Eukaryota</taxon>
        <taxon>Fungi</taxon>
        <taxon>Dikarya</taxon>
        <taxon>Basidiomycota</taxon>
        <taxon>Agaricomycotina</taxon>
        <taxon>Agaricomycetes</taxon>
        <taxon>Agaricomycetidae</taxon>
        <taxon>Agaricales</taxon>
        <taxon>Tricholomatineae</taxon>
        <taxon>Lyophyllaceae</taxon>
        <taxon>Asterophora</taxon>
    </lineage>
</organism>
<sequence length="699" mass="78193">MSRRTPGQRAPDFGLLKAAPRPAQGPGAKGTKSRRPTPDSQRQPSAAQPSPNRPDSQELADVLDFFDYSLPYHAIHPDHINSDSTRHPAPFDRHLDEYLKLKHVTHIPTFDNDLRKVADEALEAYLLSCDLPSTTHSSTGFPHKKLRETLLENSPHSTLQNEASVQQTYAQTIISHALVVASTLEFKLSKWSAGYLNWDTHKAKERGQAVADGFLTLIESKEKRKKQIMPPLSDEYRRLKAKFPTLGVWEFKSLRAGDLDVFKCMLELARMSDFPWTGCDCGEFCTIYHPNAAMDGAKTTWAKTGPDATTSQVCCGKRKVPKKFTPSAVKWLRHAKYIQQQIWAEMVKHDASFACLNAGRYELYMKRVRDTNTMYISDIIRTDAPGHGRLLTGFIIAALRDARDRSAQLDSGPLPLTWCNSNPFQMARTKLTDRELRSGILLRPWVAMAPETKASLHAAFVPDVPYVRTGSGLPPQKLPPFNADSFFWLVEMEQRSTTRAYARVSGTEYTGVVGRFASSLVVKHATNDRAVLRLKKEYQAYLNLQNAGVTQCIPDVVGFFCYTPTGGGPLVQVDECLSLVLEDVGDHSVRDEYRKGQGTALDAGLRDKCLQALKQLHDANFCYSSASMGVPLENIIIRRIKRHPERLGVVIVGLGGVCRPRAADEWKKAAEYQATEKKLQNVQKRGLEETDPDDVDPSE</sequence>